<dbReference type="RefSeq" id="WP_200378779.1">
    <property type="nucleotide sequence ID" value="NZ_NRRU01000039.1"/>
</dbReference>
<evidence type="ECO:0000256" key="1">
    <source>
        <dbReference type="ARBA" id="ARBA00004651"/>
    </source>
</evidence>
<reference evidence="8" key="2">
    <citation type="journal article" date="2020" name="Microorganisms">
        <title>Osmotic Adaptation and Compatible Solute Biosynthesis of Phototrophic Bacteria as Revealed from Genome Analyses.</title>
        <authorList>
            <person name="Imhoff J.F."/>
            <person name="Rahn T."/>
            <person name="Kunzel S."/>
            <person name="Keller A."/>
            <person name="Neulinger S.C."/>
        </authorList>
    </citation>
    <scope>NUCLEOTIDE SEQUENCE</scope>
    <source>
        <strain evidence="8">IM 151</strain>
    </source>
</reference>
<keyword evidence="9" id="KW-1185">Reference proteome</keyword>
<name>A0ABS1DUZ7_RUBGE</name>
<dbReference type="InterPro" id="IPR050638">
    <property type="entry name" value="AA-Vitamin_Transporters"/>
</dbReference>
<evidence type="ECO:0000256" key="4">
    <source>
        <dbReference type="ARBA" id="ARBA00022989"/>
    </source>
</evidence>
<dbReference type="Pfam" id="PF00892">
    <property type="entry name" value="EamA"/>
    <property type="match status" value="2"/>
</dbReference>
<evidence type="ECO:0000313" key="8">
    <source>
        <dbReference type="EMBL" id="MBK1713489.1"/>
    </source>
</evidence>
<feature type="transmembrane region" description="Helical" evidence="6">
    <location>
        <begin position="250"/>
        <end position="271"/>
    </location>
</feature>
<evidence type="ECO:0000256" key="2">
    <source>
        <dbReference type="ARBA" id="ARBA00022475"/>
    </source>
</evidence>
<evidence type="ECO:0000313" key="9">
    <source>
        <dbReference type="Proteomes" id="UP001041814"/>
    </source>
</evidence>
<evidence type="ECO:0000259" key="7">
    <source>
        <dbReference type="Pfam" id="PF00892"/>
    </source>
</evidence>
<dbReference type="InterPro" id="IPR037185">
    <property type="entry name" value="EmrE-like"/>
</dbReference>
<dbReference type="Proteomes" id="UP001041814">
    <property type="component" value="Unassembled WGS sequence"/>
</dbReference>
<gene>
    <name evidence="8" type="ORF">CKO43_11945</name>
</gene>
<dbReference type="EMBL" id="NRRU01000039">
    <property type="protein sequence ID" value="MBK1713489.1"/>
    <property type="molecule type" value="Genomic_DNA"/>
</dbReference>
<evidence type="ECO:0000256" key="5">
    <source>
        <dbReference type="ARBA" id="ARBA00023136"/>
    </source>
</evidence>
<dbReference type="PANTHER" id="PTHR32322">
    <property type="entry name" value="INNER MEMBRANE TRANSPORTER"/>
    <property type="match status" value="1"/>
</dbReference>
<dbReference type="SUPFAM" id="SSF103481">
    <property type="entry name" value="Multidrug resistance efflux transporter EmrE"/>
    <property type="match status" value="2"/>
</dbReference>
<feature type="transmembrane region" description="Helical" evidence="6">
    <location>
        <begin position="277"/>
        <end position="295"/>
    </location>
</feature>
<keyword evidence="5 6" id="KW-0472">Membrane</keyword>
<feature type="transmembrane region" description="Helical" evidence="6">
    <location>
        <begin position="221"/>
        <end position="243"/>
    </location>
</feature>
<evidence type="ECO:0000256" key="6">
    <source>
        <dbReference type="SAM" id="Phobius"/>
    </source>
</evidence>
<keyword evidence="2" id="KW-1003">Cell membrane</keyword>
<feature type="transmembrane region" description="Helical" evidence="6">
    <location>
        <begin position="133"/>
        <end position="151"/>
    </location>
</feature>
<keyword evidence="3 6" id="KW-0812">Transmembrane</keyword>
<feature type="transmembrane region" description="Helical" evidence="6">
    <location>
        <begin position="47"/>
        <end position="66"/>
    </location>
</feature>
<sequence length="300" mass="31866">MTRPTRRQLAVLLLLTLIWGLNWPVMKMGVSGTPAQPGGFPPLSFRAASMLIGLPLFGLALAALRVPLAVPRAHWGEVLRLTLPNMLVWHVIVILAVQSLSSGRAAILGYSMPVFAAVWGFVLYGERPGWRQAAGVAAAGLGIVLLLTHEFARLTGAPWAAGAMLVAAATWAYGTHRLRRSSIPVPLLAVSFWMTALTTAVMCVLAAVFESQRWAPPSAPVAWAIAYNAIGVFCFAQAAWFYLARTLPPVASSISVMMIPVLGTFSGAIGLGEALHWQDFAAMVLIVGAIAAVLGRPKPA</sequence>
<organism evidence="8 9">
    <name type="scientific">Rubrivivax gelatinosus</name>
    <name type="common">Rhodocyclus gelatinosus</name>
    <name type="synonym">Rhodopseudomonas gelatinosa</name>
    <dbReference type="NCBI Taxonomy" id="28068"/>
    <lineage>
        <taxon>Bacteria</taxon>
        <taxon>Pseudomonadati</taxon>
        <taxon>Pseudomonadota</taxon>
        <taxon>Betaproteobacteria</taxon>
        <taxon>Burkholderiales</taxon>
        <taxon>Sphaerotilaceae</taxon>
        <taxon>Rubrivivax</taxon>
    </lineage>
</organism>
<comment type="caution">
    <text evidence="8">The sequence shown here is derived from an EMBL/GenBank/DDBJ whole genome shotgun (WGS) entry which is preliminary data.</text>
</comment>
<protein>
    <submittedName>
        <fullName evidence="8">EamA family transporter</fullName>
    </submittedName>
</protein>
<feature type="transmembrane region" description="Helical" evidence="6">
    <location>
        <begin position="157"/>
        <end position="175"/>
    </location>
</feature>
<proteinExistence type="predicted"/>
<feature type="transmembrane region" description="Helical" evidence="6">
    <location>
        <begin position="105"/>
        <end position="124"/>
    </location>
</feature>
<accession>A0ABS1DUZ7</accession>
<comment type="subcellular location">
    <subcellularLocation>
        <location evidence="1">Cell membrane</location>
        <topology evidence="1">Multi-pass membrane protein</topology>
    </subcellularLocation>
</comment>
<keyword evidence="4 6" id="KW-1133">Transmembrane helix</keyword>
<feature type="domain" description="EamA" evidence="7">
    <location>
        <begin position="11"/>
        <end position="147"/>
    </location>
</feature>
<feature type="transmembrane region" description="Helical" evidence="6">
    <location>
        <begin position="78"/>
        <end position="99"/>
    </location>
</feature>
<dbReference type="InterPro" id="IPR000620">
    <property type="entry name" value="EamA_dom"/>
</dbReference>
<evidence type="ECO:0000256" key="3">
    <source>
        <dbReference type="ARBA" id="ARBA00022692"/>
    </source>
</evidence>
<dbReference type="PANTHER" id="PTHR32322:SF18">
    <property type="entry name" value="S-ADENOSYLMETHIONINE_S-ADENOSYLHOMOCYSTEINE TRANSPORTER"/>
    <property type="match status" value="1"/>
</dbReference>
<reference evidence="8" key="1">
    <citation type="submission" date="2017-08" db="EMBL/GenBank/DDBJ databases">
        <authorList>
            <person name="Imhoff J.F."/>
            <person name="Rahn T."/>
            <person name="Kuenzel S."/>
            <person name="Neulinger S.C."/>
        </authorList>
    </citation>
    <scope>NUCLEOTIDE SEQUENCE</scope>
    <source>
        <strain evidence="8">IM 151</strain>
    </source>
</reference>
<feature type="domain" description="EamA" evidence="7">
    <location>
        <begin position="156"/>
        <end position="293"/>
    </location>
</feature>
<feature type="transmembrane region" description="Helical" evidence="6">
    <location>
        <begin position="187"/>
        <end position="209"/>
    </location>
</feature>